<sequence length="63" mass="7261">MQDKPDLTQTGTTHASIQPSRTQRVLHWFRRRRKTITFQIVRGVSYGVGAGGVSVIVWWIENH</sequence>
<evidence type="ECO:0000256" key="2">
    <source>
        <dbReference type="SAM" id="Phobius"/>
    </source>
</evidence>
<feature type="compositionally biased region" description="Polar residues" evidence="1">
    <location>
        <begin position="7"/>
        <end position="21"/>
    </location>
</feature>
<evidence type="ECO:0000313" key="4">
    <source>
        <dbReference type="Proteomes" id="UP000053024"/>
    </source>
</evidence>
<keyword evidence="2" id="KW-0472">Membrane</keyword>
<gene>
    <name evidence="3" type="ORF">AQJ66_27630</name>
</gene>
<dbReference type="AlphaFoldDB" id="A0A101STY4"/>
<organism evidence="3 4">
    <name type="scientific">Streptomyces bungoensis</name>
    <dbReference type="NCBI Taxonomy" id="285568"/>
    <lineage>
        <taxon>Bacteria</taxon>
        <taxon>Bacillati</taxon>
        <taxon>Actinomycetota</taxon>
        <taxon>Actinomycetes</taxon>
        <taxon>Kitasatosporales</taxon>
        <taxon>Streptomycetaceae</taxon>
        <taxon>Streptomyces</taxon>
    </lineage>
</organism>
<feature type="transmembrane region" description="Helical" evidence="2">
    <location>
        <begin position="40"/>
        <end position="60"/>
    </location>
</feature>
<evidence type="ECO:0000313" key="3">
    <source>
        <dbReference type="EMBL" id="KUN79913.1"/>
    </source>
</evidence>
<protein>
    <submittedName>
        <fullName evidence="3">Uncharacterized protein</fullName>
    </submittedName>
</protein>
<accession>A0A101STY4</accession>
<proteinExistence type="predicted"/>
<dbReference type="RefSeq" id="WP_061927479.1">
    <property type="nucleotide sequence ID" value="NZ_JBEYBH010000008.1"/>
</dbReference>
<keyword evidence="2" id="KW-1133">Transmembrane helix</keyword>
<name>A0A101STY4_9ACTN</name>
<comment type="caution">
    <text evidence="3">The sequence shown here is derived from an EMBL/GenBank/DDBJ whole genome shotgun (WGS) entry which is preliminary data.</text>
</comment>
<keyword evidence="4" id="KW-1185">Reference proteome</keyword>
<evidence type="ECO:0000256" key="1">
    <source>
        <dbReference type="SAM" id="MobiDB-lite"/>
    </source>
</evidence>
<reference evidence="3 4" key="1">
    <citation type="submission" date="2015-10" db="EMBL/GenBank/DDBJ databases">
        <title>Draft genome sequence of Streptomyces bungoensis DSM 41781, type strain for the species Streptomyces bungoensis.</title>
        <authorList>
            <person name="Ruckert C."/>
            <person name="Winkler A."/>
            <person name="Kalinowski J."/>
            <person name="Kampfer P."/>
            <person name="Glaeser S."/>
        </authorList>
    </citation>
    <scope>NUCLEOTIDE SEQUENCE [LARGE SCALE GENOMIC DNA]</scope>
    <source>
        <strain evidence="3 4">DSM 41781</strain>
    </source>
</reference>
<feature type="region of interest" description="Disordered" evidence="1">
    <location>
        <begin position="1"/>
        <end position="21"/>
    </location>
</feature>
<keyword evidence="2" id="KW-0812">Transmembrane</keyword>
<dbReference type="EMBL" id="LMWX01000050">
    <property type="protein sequence ID" value="KUN79913.1"/>
    <property type="molecule type" value="Genomic_DNA"/>
</dbReference>
<dbReference type="Proteomes" id="UP000053024">
    <property type="component" value="Unassembled WGS sequence"/>
</dbReference>